<name>A0A4U1L432_9SPHN</name>
<dbReference type="AlphaFoldDB" id="A0A4U1L432"/>
<evidence type="ECO:0000313" key="2">
    <source>
        <dbReference type="Proteomes" id="UP000309138"/>
    </source>
</evidence>
<dbReference type="Proteomes" id="UP000309138">
    <property type="component" value="Unassembled WGS sequence"/>
</dbReference>
<dbReference type="RefSeq" id="WP_169542613.1">
    <property type="nucleotide sequence ID" value="NZ_SWKR01000002.1"/>
</dbReference>
<evidence type="ECO:0000313" key="1">
    <source>
        <dbReference type="EMBL" id="TKD51659.1"/>
    </source>
</evidence>
<protein>
    <submittedName>
        <fullName evidence="1">Uncharacterized protein</fullName>
    </submittedName>
</protein>
<accession>A0A4U1L432</accession>
<gene>
    <name evidence="1" type="ORF">FBR43_13495</name>
</gene>
<organism evidence="1 2">
    <name type="scientific">Sphingomonas baiyangensis</name>
    <dbReference type="NCBI Taxonomy" id="2572576"/>
    <lineage>
        <taxon>Bacteria</taxon>
        <taxon>Pseudomonadati</taxon>
        <taxon>Pseudomonadota</taxon>
        <taxon>Alphaproteobacteria</taxon>
        <taxon>Sphingomonadales</taxon>
        <taxon>Sphingomonadaceae</taxon>
        <taxon>Sphingomonas</taxon>
    </lineage>
</organism>
<sequence>MNGRAMARIGHVVEARAAARRAVIAAALADAAPDASVTIEGEQVTATMRGAARRRATEPALRAIAEVGR</sequence>
<comment type="caution">
    <text evidence="1">The sequence shown here is derived from an EMBL/GenBank/DDBJ whole genome shotgun (WGS) entry which is preliminary data.</text>
</comment>
<reference evidence="1 2" key="1">
    <citation type="submission" date="2019-04" db="EMBL/GenBank/DDBJ databases">
        <authorList>
            <person name="Yang Y."/>
            <person name="Wei D."/>
        </authorList>
    </citation>
    <scope>NUCLEOTIDE SEQUENCE [LARGE SCALE GENOMIC DNA]</scope>
    <source>
        <strain evidence="1 2">L-1-4w-11</strain>
    </source>
</reference>
<dbReference type="EMBL" id="SWKR01000002">
    <property type="protein sequence ID" value="TKD51659.1"/>
    <property type="molecule type" value="Genomic_DNA"/>
</dbReference>
<proteinExistence type="predicted"/>
<keyword evidence="2" id="KW-1185">Reference proteome</keyword>